<dbReference type="KEGG" id="ehx:EMIHUDRAFT_446933"/>
<dbReference type="Pfam" id="PF00583">
    <property type="entry name" value="Acetyltransf_1"/>
    <property type="match status" value="1"/>
</dbReference>
<dbReference type="OMA" id="IWPFWHR"/>
<dbReference type="PaxDb" id="2903-EOD37871"/>
<dbReference type="GeneID" id="17283141"/>
<dbReference type="Gene3D" id="3.40.630.30">
    <property type="match status" value="1"/>
</dbReference>
<dbReference type="InterPro" id="IPR016181">
    <property type="entry name" value="Acyl_CoA_acyltransferase"/>
</dbReference>
<evidence type="ECO:0000313" key="3">
    <source>
        <dbReference type="Proteomes" id="UP000013827"/>
    </source>
</evidence>
<dbReference type="RefSeq" id="XP_005790300.1">
    <property type="nucleotide sequence ID" value="XM_005790243.1"/>
</dbReference>
<dbReference type="CDD" id="cd04301">
    <property type="entry name" value="NAT_SF"/>
    <property type="match status" value="1"/>
</dbReference>
<dbReference type="PANTHER" id="PTHR43138:SF1">
    <property type="entry name" value="N-ACETYLTRANSFERASE ACA1"/>
    <property type="match status" value="1"/>
</dbReference>
<keyword evidence="3" id="KW-1185">Reference proteome</keyword>
<name>A0A0D3KQ36_EMIH1</name>
<evidence type="ECO:0000259" key="1">
    <source>
        <dbReference type="PROSITE" id="PS51186"/>
    </source>
</evidence>
<dbReference type="AlphaFoldDB" id="A0A0D3KQ36"/>
<proteinExistence type="predicted"/>
<dbReference type="PANTHER" id="PTHR43138">
    <property type="entry name" value="ACETYLTRANSFERASE, GNAT FAMILY"/>
    <property type="match status" value="1"/>
</dbReference>
<dbReference type="GO" id="GO:0016747">
    <property type="term" value="F:acyltransferase activity, transferring groups other than amino-acyl groups"/>
    <property type="evidence" value="ECO:0007669"/>
    <property type="project" value="InterPro"/>
</dbReference>
<protein>
    <recommendedName>
        <fullName evidence="1">N-acetyltransferase domain-containing protein</fullName>
    </recommendedName>
</protein>
<accession>A0A0D3KQ36</accession>
<dbReference type="HOGENOM" id="CLU_013985_42_2_1"/>
<reference evidence="2" key="2">
    <citation type="submission" date="2024-10" db="UniProtKB">
        <authorList>
            <consortium name="EnsemblProtists"/>
        </authorList>
    </citation>
    <scope>IDENTIFICATION</scope>
</reference>
<dbReference type="PROSITE" id="PS51186">
    <property type="entry name" value="GNAT"/>
    <property type="match status" value="1"/>
</dbReference>
<feature type="domain" description="N-acetyltransferase" evidence="1">
    <location>
        <begin position="6"/>
        <end position="168"/>
    </location>
</feature>
<dbReference type="EnsemblProtists" id="EOD37871">
    <property type="protein sequence ID" value="EOD37871"/>
    <property type="gene ID" value="EMIHUDRAFT_446933"/>
</dbReference>
<dbReference type="InterPro" id="IPR000182">
    <property type="entry name" value="GNAT_dom"/>
</dbReference>
<reference evidence="3" key="1">
    <citation type="journal article" date="2013" name="Nature">
        <title>Pan genome of the phytoplankton Emiliania underpins its global distribution.</title>
        <authorList>
            <person name="Read B.A."/>
            <person name="Kegel J."/>
            <person name="Klute M.J."/>
            <person name="Kuo A."/>
            <person name="Lefebvre S.C."/>
            <person name="Maumus F."/>
            <person name="Mayer C."/>
            <person name="Miller J."/>
            <person name="Monier A."/>
            <person name="Salamov A."/>
            <person name="Young J."/>
            <person name="Aguilar M."/>
            <person name="Claverie J.M."/>
            <person name="Frickenhaus S."/>
            <person name="Gonzalez K."/>
            <person name="Herman E.K."/>
            <person name="Lin Y.C."/>
            <person name="Napier J."/>
            <person name="Ogata H."/>
            <person name="Sarno A.F."/>
            <person name="Shmutz J."/>
            <person name="Schroeder D."/>
            <person name="de Vargas C."/>
            <person name="Verret F."/>
            <person name="von Dassow P."/>
            <person name="Valentin K."/>
            <person name="Van de Peer Y."/>
            <person name="Wheeler G."/>
            <person name="Dacks J.B."/>
            <person name="Delwiche C.F."/>
            <person name="Dyhrman S.T."/>
            <person name="Glockner G."/>
            <person name="John U."/>
            <person name="Richards T."/>
            <person name="Worden A.Z."/>
            <person name="Zhang X."/>
            <person name="Grigoriev I.V."/>
            <person name="Allen A.E."/>
            <person name="Bidle K."/>
            <person name="Borodovsky M."/>
            <person name="Bowler C."/>
            <person name="Brownlee C."/>
            <person name="Cock J.M."/>
            <person name="Elias M."/>
            <person name="Gladyshev V.N."/>
            <person name="Groth M."/>
            <person name="Guda C."/>
            <person name="Hadaegh A."/>
            <person name="Iglesias-Rodriguez M.D."/>
            <person name="Jenkins J."/>
            <person name="Jones B.M."/>
            <person name="Lawson T."/>
            <person name="Leese F."/>
            <person name="Lindquist E."/>
            <person name="Lobanov A."/>
            <person name="Lomsadze A."/>
            <person name="Malik S.B."/>
            <person name="Marsh M.E."/>
            <person name="Mackinder L."/>
            <person name="Mock T."/>
            <person name="Mueller-Roeber B."/>
            <person name="Pagarete A."/>
            <person name="Parker M."/>
            <person name="Probert I."/>
            <person name="Quesneville H."/>
            <person name="Raines C."/>
            <person name="Rensing S.A."/>
            <person name="Riano-Pachon D.M."/>
            <person name="Richier S."/>
            <person name="Rokitta S."/>
            <person name="Shiraiwa Y."/>
            <person name="Soanes D.M."/>
            <person name="van der Giezen M."/>
            <person name="Wahlund T.M."/>
            <person name="Williams B."/>
            <person name="Wilson W."/>
            <person name="Wolfe G."/>
            <person name="Wurch L.L."/>
        </authorList>
    </citation>
    <scope>NUCLEOTIDE SEQUENCE</scope>
</reference>
<evidence type="ECO:0000313" key="2">
    <source>
        <dbReference type="EnsemblProtists" id="EOD37871"/>
    </source>
</evidence>
<dbReference type="Proteomes" id="UP000013827">
    <property type="component" value="Unassembled WGS sequence"/>
</dbReference>
<organism evidence="2 3">
    <name type="scientific">Emiliania huxleyi (strain CCMP1516)</name>
    <dbReference type="NCBI Taxonomy" id="280463"/>
    <lineage>
        <taxon>Eukaryota</taxon>
        <taxon>Haptista</taxon>
        <taxon>Haptophyta</taxon>
        <taxon>Prymnesiophyceae</taxon>
        <taxon>Isochrysidales</taxon>
        <taxon>Noelaerhabdaceae</taxon>
        <taxon>Emiliania</taxon>
    </lineage>
</organism>
<dbReference type="SUPFAM" id="SSF55729">
    <property type="entry name" value="Acyl-CoA N-acyltransferases (Nat)"/>
    <property type="match status" value="1"/>
</dbReference>
<sequence length="194" mass="21390">MSGLEITFREPSSDATDTEALWQILQPTFAAGETYCIPRDVSRAEALAYWSDSPHRTVLAVSGEEIVGSYFLTPNQRAGGSHVCNCGFVTKADTAGRGVATKMLLHALAEARRLGFRAMQFNFVVSTNVRAVRLWERHGFAVVGRLPGAFCHPSVGYVDAFVMYRSLLDNERETAPAQDASSEAARRLREFDLK</sequence>
<dbReference type="InterPro" id="IPR052742">
    <property type="entry name" value="Mito_N-acetyltransferase"/>
</dbReference>